<dbReference type="GO" id="GO:0030170">
    <property type="term" value="F:pyridoxal phosphate binding"/>
    <property type="evidence" value="ECO:0007669"/>
    <property type="project" value="InterPro"/>
</dbReference>
<keyword evidence="4" id="KW-1185">Reference proteome</keyword>
<dbReference type="OrthoDB" id="17255at2759"/>
<dbReference type="EMBL" id="VTPC01003046">
    <property type="protein sequence ID" value="KAF2899109.1"/>
    <property type="molecule type" value="Genomic_DNA"/>
</dbReference>
<dbReference type="GO" id="GO:0030151">
    <property type="term" value="F:molybdenum ion binding"/>
    <property type="evidence" value="ECO:0007669"/>
    <property type="project" value="InterPro"/>
</dbReference>
<dbReference type="InterPro" id="IPR011037">
    <property type="entry name" value="Pyrv_Knase-like_insert_dom_sf"/>
</dbReference>
<reference evidence="3" key="1">
    <citation type="submission" date="2019-08" db="EMBL/GenBank/DDBJ databases">
        <title>The genome of the North American firefly Photinus pyralis.</title>
        <authorList>
            <consortium name="Photinus pyralis genome working group"/>
            <person name="Fallon T.R."/>
            <person name="Sander Lower S.E."/>
            <person name="Weng J.-K."/>
        </authorList>
    </citation>
    <scope>NUCLEOTIDE SEQUENCE</scope>
    <source>
        <strain evidence="3">TRF0915ILg1</strain>
        <tissue evidence="3">Whole body</tissue>
    </source>
</reference>
<feature type="transmembrane region" description="Helical" evidence="1">
    <location>
        <begin position="12"/>
        <end position="29"/>
    </location>
</feature>
<evidence type="ECO:0000313" key="4">
    <source>
        <dbReference type="Proteomes" id="UP000801492"/>
    </source>
</evidence>
<dbReference type="AlphaFoldDB" id="A0A8K0D4K0"/>
<dbReference type="GO" id="GO:0003824">
    <property type="term" value="F:catalytic activity"/>
    <property type="evidence" value="ECO:0007669"/>
    <property type="project" value="InterPro"/>
</dbReference>
<gene>
    <name evidence="3" type="ORF">ILUMI_07063</name>
</gene>
<dbReference type="PANTHER" id="PTHR14237">
    <property type="entry name" value="MOLYBDOPTERIN COFACTOR SULFURASE MOSC"/>
    <property type="match status" value="1"/>
</dbReference>
<organism evidence="3 4">
    <name type="scientific">Ignelater luminosus</name>
    <name type="common">Cucubano</name>
    <name type="synonym">Pyrophorus luminosus</name>
    <dbReference type="NCBI Taxonomy" id="2038154"/>
    <lineage>
        <taxon>Eukaryota</taxon>
        <taxon>Metazoa</taxon>
        <taxon>Ecdysozoa</taxon>
        <taxon>Arthropoda</taxon>
        <taxon>Hexapoda</taxon>
        <taxon>Insecta</taxon>
        <taxon>Pterygota</taxon>
        <taxon>Neoptera</taxon>
        <taxon>Endopterygota</taxon>
        <taxon>Coleoptera</taxon>
        <taxon>Polyphaga</taxon>
        <taxon>Elateriformia</taxon>
        <taxon>Elateroidea</taxon>
        <taxon>Elateridae</taxon>
        <taxon>Agrypninae</taxon>
        <taxon>Pyrophorini</taxon>
        <taxon>Ignelater</taxon>
    </lineage>
</organism>
<dbReference type="Proteomes" id="UP000801492">
    <property type="component" value="Unassembled WGS sequence"/>
</dbReference>
<sequence length="350" mass="39775">MSRSPSVSTETVLIASTIGVLTILGLYWYQRKRKNAVPTKWEPVGKVKNLFIYPLKSGHRIELETAICTEYGIKMPKSGPSYQFRDRSFLVYKEDDNEFRTARQYTNMIFIKIAPHPTKEDHFTLDAPRMPTLTVRIPSLKTTPQGEITFHKGEKIFTLDCGDKAAKWISNYILGSNSGLRLGFHDTDHRRNICNSHKKYLGVYPRFRNQSIGMYTDFTSYLVINQASVDDLNNRIPETNITALNFRPNILVEGENATPYSEDNWNWVKIGDAILYLAKPCTRCVFTTIDPETGIKSESNEPIKTLKKYRMLKDVKNIELDGSLPVMGNNMGLEKGGVVSVGDVVYVGRN</sequence>
<dbReference type="SUPFAM" id="SSF141673">
    <property type="entry name" value="MOSC N-terminal domain-like"/>
    <property type="match status" value="1"/>
</dbReference>
<proteinExistence type="predicted"/>
<dbReference type="InterPro" id="IPR005302">
    <property type="entry name" value="MoCF_Sase_C"/>
</dbReference>
<dbReference type="Pfam" id="PF03476">
    <property type="entry name" value="MOSC_N"/>
    <property type="match status" value="1"/>
</dbReference>
<dbReference type="InterPro" id="IPR005303">
    <property type="entry name" value="MOCOS_middle"/>
</dbReference>
<evidence type="ECO:0000259" key="2">
    <source>
        <dbReference type="PROSITE" id="PS51340"/>
    </source>
</evidence>
<dbReference type="PANTHER" id="PTHR14237:SF19">
    <property type="entry name" value="MITOCHONDRIAL AMIDOXIME REDUCING COMPONENT 1"/>
    <property type="match status" value="1"/>
</dbReference>
<dbReference type="Pfam" id="PF03473">
    <property type="entry name" value="MOSC"/>
    <property type="match status" value="1"/>
</dbReference>
<dbReference type="PROSITE" id="PS51340">
    <property type="entry name" value="MOSC"/>
    <property type="match status" value="1"/>
</dbReference>
<evidence type="ECO:0000313" key="3">
    <source>
        <dbReference type="EMBL" id="KAF2899109.1"/>
    </source>
</evidence>
<comment type="caution">
    <text evidence="3">The sequence shown here is derived from an EMBL/GenBank/DDBJ whole genome shotgun (WGS) entry which is preliminary data.</text>
</comment>
<evidence type="ECO:0000256" key="1">
    <source>
        <dbReference type="SAM" id="Phobius"/>
    </source>
</evidence>
<feature type="domain" description="MOSC" evidence="2">
    <location>
        <begin position="167"/>
        <end position="348"/>
    </location>
</feature>
<dbReference type="SUPFAM" id="SSF50800">
    <property type="entry name" value="PK beta-barrel domain-like"/>
    <property type="match status" value="1"/>
</dbReference>
<accession>A0A8K0D4K0</accession>
<keyword evidence="1" id="KW-0472">Membrane</keyword>
<protein>
    <recommendedName>
        <fullName evidence="2">MOSC domain-containing protein</fullName>
    </recommendedName>
</protein>
<name>A0A8K0D4K0_IGNLU</name>
<keyword evidence="1" id="KW-1133">Transmembrane helix</keyword>
<keyword evidence="1" id="KW-0812">Transmembrane</keyword>